<feature type="transmembrane region" description="Helical" evidence="7">
    <location>
        <begin position="20"/>
        <end position="44"/>
    </location>
</feature>
<dbReference type="CDD" id="cd17474">
    <property type="entry name" value="MFS_YfmO_like"/>
    <property type="match status" value="1"/>
</dbReference>
<evidence type="ECO:0000256" key="4">
    <source>
        <dbReference type="ARBA" id="ARBA00022692"/>
    </source>
</evidence>
<feature type="transmembrane region" description="Helical" evidence="7">
    <location>
        <begin position="56"/>
        <end position="78"/>
    </location>
</feature>
<dbReference type="PROSITE" id="PS00216">
    <property type="entry name" value="SUGAR_TRANSPORT_1"/>
    <property type="match status" value="1"/>
</dbReference>
<dbReference type="InterPro" id="IPR005829">
    <property type="entry name" value="Sugar_transporter_CS"/>
</dbReference>
<keyword evidence="10" id="KW-1185">Reference proteome</keyword>
<reference evidence="9" key="1">
    <citation type="submission" date="2022-06" db="EMBL/GenBank/DDBJ databases">
        <title>Genome sequencing of Brevibacillus sp. BB3-R1.</title>
        <authorList>
            <person name="Heo J."/>
            <person name="Lee D."/>
            <person name="Won M."/>
            <person name="Han B.-H."/>
            <person name="Hong S.-B."/>
            <person name="Kwon S.-W."/>
        </authorList>
    </citation>
    <scope>NUCLEOTIDE SEQUENCE</scope>
    <source>
        <strain evidence="9">BB3-R1</strain>
    </source>
</reference>
<feature type="transmembrane region" description="Helical" evidence="7">
    <location>
        <begin position="231"/>
        <end position="253"/>
    </location>
</feature>
<gene>
    <name evidence="9" type="ORF">NDK47_05195</name>
</gene>
<feature type="domain" description="Major facilitator superfamily (MFS) profile" evidence="8">
    <location>
        <begin position="1"/>
        <end position="377"/>
    </location>
</feature>
<feature type="transmembrane region" description="Helical" evidence="7">
    <location>
        <begin position="145"/>
        <end position="169"/>
    </location>
</feature>
<evidence type="ECO:0000256" key="2">
    <source>
        <dbReference type="ARBA" id="ARBA00022448"/>
    </source>
</evidence>
<dbReference type="PROSITE" id="PS50850">
    <property type="entry name" value="MFS"/>
    <property type="match status" value="1"/>
</dbReference>
<dbReference type="InterPro" id="IPR020846">
    <property type="entry name" value="MFS_dom"/>
</dbReference>
<proteinExistence type="predicted"/>
<dbReference type="Proteomes" id="UP001056500">
    <property type="component" value="Chromosome"/>
</dbReference>
<evidence type="ECO:0000256" key="7">
    <source>
        <dbReference type="SAM" id="Phobius"/>
    </source>
</evidence>
<dbReference type="Gene3D" id="1.20.1250.20">
    <property type="entry name" value="MFS general substrate transporter like domains"/>
    <property type="match status" value="1"/>
</dbReference>
<feature type="transmembrane region" description="Helical" evidence="7">
    <location>
        <begin position="326"/>
        <end position="346"/>
    </location>
</feature>
<dbReference type="SUPFAM" id="SSF103473">
    <property type="entry name" value="MFS general substrate transporter"/>
    <property type="match status" value="1"/>
</dbReference>
<evidence type="ECO:0000256" key="1">
    <source>
        <dbReference type="ARBA" id="ARBA00004651"/>
    </source>
</evidence>
<dbReference type="PANTHER" id="PTHR43124:SF3">
    <property type="entry name" value="CHLORAMPHENICOL EFFLUX PUMP RV0191"/>
    <property type="match status" value="1"/>
</dbReference>
<dbReference type="InterPro" id="IPR050189">
    <property type="entry name" value="MFS_Efflux_Transporters"/>
</dbReference>
<dbReference type="InterPro" id="IPR011701">
    <property type="entry name" value="MFS"/>
</dbReference>
<organism evidence="9 10">
    <name type="scientific">Brevibacillus ruminantium</name>
    <dbReference type="NCBI Taxonomy" id="2950604"/>
    <lineage>
        <taxon>Bacteria</taxon>
        <taxon>Bacillati</taxon>
        <taxon>Bacillota</taxon>
        <taxon>Bacilli</taxon>
        <taxon>Bacillales</taxon>
        <taxon>Paenibacillaceae</taxon>
        <taxon>Brevibacillus</taxon>
    </lineage>
</organism>
<dbReference type="InterPro" id="IPR036259">
    <property type="entry name" value="MFS_trans_sf"/>
</dbReference>
<keyword evidence="6 7" id="KW-0472">Membrane</keyword>
<evidence type="ECO:0000313" key="10">
    <source>
        <dbReference type="Proteomes" id="UP001056500"/>
    </source>
</evidence>
<sequence>MTLGNSMLIPILPTLQTKLGVSSFQISMIITVYSAVAIVLIPLAGYLSDQFGRKKVIVPSLIITALGGLISGVSAMMFQDSYWLILLGRMLQGAGAAGSAPIVLPLIGDMFYREEEVSSGLGVIETANTFGKVLSPILGAFLATFLWYLPFLAIPVFSAISILLVLFLLKSPKQQTPKKFGVFLHDVREIFKQKGKWLLAVFTLGGICMFVLFGVLFYLSTTLEEKYGIDGVVKGLLLAIPLGALCIASYLTGKFIGDKKKLMKWLTFTGLLFAALAVFLAGYVATLSFLILILVAAGVGIGASLPCLDAFITAGIEKEQRGTISSLYSSMRFIGVAAGPPVVSVLMGGSPFVLFGLLAGLTLLGAIVGLFAIRPKTNGKEEGRESMKQLIWRDLFKGKPRNKAR</sequence>
<protein>
    <submittedName>
        <fullName evidence="9">MFS transporter</fullName>
    </submittedName>
</protein>
<evidence type="ECO:0000259" key="8">
    <source>
        <dbReference type="PROSITE" id="PS50850"/>
    </source>
</evidence>
<name>A0ABY4WMG3_9BACL</name>
<accession>A0ABY4WMG3</accession>
<keyword evidence="3" id="KW-1003">Cell membrane</keyword>
<feature type="transmembrane region" description="Helical" evidence="7">
    <location>
        <begin position="291"/>
        <end position="314"/>
    </location>
</feature>
<evidence type="ECO:0000256" key="3">
    <source>
        <dbReference type="ARBA" id="ARBA00022475"/>
    </source>
</evidence>
<comment type="subcellular location">
    <subcellularLocation>
        <location evidence="1">Cell membrane</location>
        <topology evidence="1">Multi-pass membrane protein</topology>
    </subcellularLocation>
</comment>
<feature type="transmembrane region" description="Helical" evidence="7">
    <location>
        <begin position="265"/>
        <end position="285"/>
    </location>
</feature>
<evidence type="ECO:0000313" key="9">
    <source>
        <dbReference type="EMBL" id="USG68346.1"/>
    </source>
</evidence>
<feature type="transmembrane region" description="Helical" evidence="7">
    <location>
        <begin position="197"/>
        <end position="219"/>
    </location>
</feature>
<keyword evidence="2" id="KW-0813">Transport</keyword>
<dbReference type="PANTHER" id="PTHR43124">
    <property type="entry name" value="PURINE EFFLUX PUMP PBUE"/>
    <property type="match status" value="1"/>
</dbReference>
<dbReference type="Pfam" id="PF07690">
    <property type="entry name" value="MFS_1"/>
    <property type="match status" value="1"/>
</dbReference>
<evidence type="ECO:0000256" key="6">
    <source>
        <dbReference type="ARBA" id="ARBA00023136"/>
    </source>
</evidence>
<keyword evidence="4 7" id="KW-0812">Transmembrane</keyword>
<keyword evidence="5 7" id="KW-1133">Transmembrane helix</keyword>
<feature type="transmembrane region" description="Helical" evidence="7">
    <location>
        <begin position="352"/>
        <end position="373"/>
    </location>
</feature>
<evidence type="ECO:0000256" key="5">
    <source>
        <dbReference type="ARBA" id="ARBA00022989"/>
    </source>
</evidence>
<dbReference type="EMBL" id="CP098755">
    <property type="protein sequence ID" value="USG68346.1"/>
    <property type="molecule type" value="Genomic_DNA"/>
</dbReference>